<organism evidence="2 3">
    <name type="scientific">Photobacterium angustum</name>
    <dbReference type="NCBI Taxonomy" id="661"/>
    <lineage>
        <taxon>Bacteria</taxon>
        <taxon>Pseudomonadati</taxon>
        <taxon>Pseudomonadota</taxon>
        <taxon>Gammaproteobacteria</taxon>
        <taxon>Vibrionales</taxon>
        <taxon>Vibrionaceae</taxon>
        <taxon>Photobacterium</taxon>
    </lineage>
</organism>
<proteinExistence type="predicted"/>
<name>A0A2S7VLH8_PHOAN</name>
<gene>
    <name evidence="2" type="ORF">BTO08_21525</name>
</gene>
<evidence type="ECO:0008006" key="4">
    <source>
        <dbReference type="Google" id="ProtNLM"/>
    </source>
</evidence>
<evidence type="ECO:0000313" key="3">
    <source>
        <dbReference type="Proteomes" id="UP000238730"/>
    </source>
</evidence>
<sequence length="100" mass="11270">MQPSNSISLKVLTAKIQQAAATENWSRLQQLDDVLRTLLLPLNSKPKTAQQQVQIKALMAAHRQAYLALQQAQQILQQKIATADKEKERLDAYQSANNME</sequence>
<keyword evidence="1" id="KW-0175">Coiled coil</keyword>
<comment type="caution">
    <text evidence="2">The sequence shown here is derived from an EMBL/GenBank/DDBJ whole genome shotgun (WGS) entry which is preliminary data.</text>
</comment>
<evidence type="ECO:0000256" key="1">
    <source>
        <dbReference type="SAM" id="Coils"/>
    </source>
</evidence>
<evidence type="ECO:0000313" key="2">
    <source>
        <dbReference type="EMBL" id="PQJ62795.1"/>
    </source>
</evidence>
<reference evidence="2 3" key="1">
    <citation type="submission" date="2016-12" db="EMBL/GenBank/DDBJ databases">
        <title>Diversity of luminous bacteria.</title>
        <authorList>
            <person name="Yoshizawa S."/>
            <person name="Kogure K."/>
        </authorList>
    </citation>
    <scope>NUCLEOTIDE SEQUENCE [LARGE SCALE GENOMIC DNA]</scope>
    <source>
        <strain evidence="2 3">LC1-200</strain>
    </source>
</reference>
<dbReference type="RefSeq" id="WP_105062568.1">
    <property type="nucleotide sequence ID" value="NZ_MSCJ01000003.1"/>
</dbReference>
<dbReference type="AlphaFoldDB" id="A0A2S7VLH8"/>
<protein>
    <recommendedName>
        <fullName evidence="4">LafD</fullName>
    </recommendedName>
</protein>
<dbReference type="Proteomes" id="UP000238730">
    <property type="component" value="Unassembled WGS sequence"/>
</dbReference>
<accession>A0A2S7VLH8</accession>
<dbReference type="EMBL" id="MSCJ01000003">
    <property type="protein sequence ID" value="PQJ62795.1"/>
    <property type="molecule type" value="Genomic_DNA"/>
</dbReference>
<feature type="coiled-coil region" evidence="1">
    <location>
        <begin position="69"/>
        <end position="96"/>
    </location>
</feature>